<feature type="compositionally biased region" description="Acidic residues" evidence="1">
    <location>
        <begin position="27"/>
        <end position="41"/>
    </location>
</feature>
<sequence length="69" mass="7677">MQSIVMDTSPLQGWTTSNYKSFKAVDESSESGSDSDSDSESEAPRKGNIRGYNKDTYKKILVVEELLPE</sequence>
<evidence type="ECO:0000313" key="2">
    <source>
        <dbReference type="EMBL" id="XCA47435.1"/>
    </source>
</evidence>
<reference evidence="2" key="1">
    <citation type="submission" date="2024-06" db="EMBL/GenBank/DDBJ databases">
        <title>Evidence of context-dependent and transient costs of resisting viral infection in isolates of the marine microalga Micromonas sp. (class Mamiellophyceae).</title>
        <authorList>
            <person name="Bedi de Silva A."/>
            <person name="Schvarcz C.R."/>
            <person name="Steward G.R."/>
            <person name="Edwards K.F."/>
        </authorList>
    </citation>
    <scope>NUCLEOTIDE SEQUENCE</scope>
    <source>
        <strain evidence="2">McV-KB2</strain>
    </source>
</reference>
<accession>A0AAU7YNR9</accession>
<proteinExistence type="predicted"/>
<feature type="region of interest" description="Disordered" evidence="1">
    <location>
        <begin position="23"/>
        <end position="51"/>
    </location>
</feature>
<organism evidence="2">
    <name type="scientific">Micromonas commoda virus</name>
    <dbReference type="NCBI Taxonomy" id="3057169"/>
    <lineage>
        <taxon>Viruses</taxon>
        <taxon>Varidnaviria</taxon>
        <taxon>Bamfordvirae</taxon>
        <taxon>Nucleocytoviricota</taxon>
        <taxon>Megaviricetes</taxon>
        <taxon>Algavirales</taxon>
        <taxon>Phycodnaviridae</taxon>
    </lineage>
</organism>
<name>A0AAU7YNR9_9PHYC</name>
<evidence type="ECO:0000256" key="1">
    <source>
        <dbReference type="SAM" id="MobiDB-lite"/>
    </source>
</evidence>
<dbReference type="EMBL" id="PP911589">
    <property type="protein sequence ID" value="XCA47435.1"/>
    <property type="molecule type" value="Genomic_DNA"/>
</dbReference>
<protein>
    <submittedName>
        <fullName evidence="2">Uncharacterized protein</fullName>
    </submittedName>
</protein>